<sequence length="196" mass="21884">MVCTAKLHTIEQTLQVPEGHREDGVQLVDRDRGRRMTSRTHIPESIRESQGDSSAVGAVNKKEPQKVYPGLLAFKQKSRMQSNSKALHRPAKKTQQYLGFKMQLAEDLLDCPEQLDDSSEDSEEEYAPPTRMRILQPEKSVRGRGARHTSEMMDIKHGPYVPGLWSAAGVCAIPGRETGERAFSLQGSEASCYRSS</sequence>
<dbReference type="Proteomes" id="UP000314294">
    <property type="component" value="Unassembled WGS sequence"/>
</dbReference>
<dbReference type="AlphaFoldDB" id="A0A4Z2HIS3"/>
<protein>
    <submittedName>
        <fullName evidence="1">Uncharacterized protein</fullName>
    </submittedName>
</protein>
<organism evidence="1 2">
    <name type="scientific">Liparis tanakae</name>
    <name type="common">Tanaka's snailfish</name>
    <dbReference type="NCBI Taxonomy" id="230148"/>
    <lineage>
        <taxon>Eukaryota</taxon>
        <taxon>Metazoa</taxon>
        <taxon>Chordata</taxon>
        <taxon>Craniata</taxon>
        <taxon>Vertebrata</taxon>
        <taxon>Euteleostomi</taxon>
        <taxon>Actinopterygii</taxon>
        <taxon>Neopterygii</taxon>
        <taxon>Teleostei</taxon>
        <taxon>Neoteleostei</taxon>
        <taxon>Acanthomorphata</taxon>
        <taxon>Eupercaria</taxon>
        <taxon>Perciformes</taxon>
        <taxon>Cottioidei</taxon>
        <taxon>Cottales</taxon>
        <taxon>Liparidae</taxon>
        <taxon>Liparis</taxon>
    </lineage>
</organism>
<reference evidence="1 2" key="1">
    <citation type="submission" date="2019-03" db="EMBL/GenBank/DDBJ databases">
        <title>First draft genome of Liparis tanakae, snailfish: a comprehensive survey of snailfish specific genes.</title>
        <authorList>
            <person name="Kim W."/>
            <person name="Song I."/>
            <person name="Jeong J.-H."/>
            <person name="Kim D."/>
            <person name="Kim S."/>
            <person name="Ryu S."/>
            <person name="Song J.Y."/>
            <person name="Lee S.K."/>
        </authorList>
    </citation>
    <scope>NUCLEOTIDE SEQUENCE [LARGE SCALE GENOMIC DNA]</scope>
    <source>
        <tissue evidence="1">Muscle</tissue>
    </source>
</reference>
<evidence type="ECO:0000313" key="2">
    <source>
        <dbReference type="Proteomes" id="UP000314294"/>
    </source>
</evidence>
<name>A0A4Z2HIS3_9TELE</name>
<keyword evidence="2" id="KW-1185">Reference proteome</keyword>
<accession>A0A4Z2HIS3</accession>
<dbReference type="EMBL" id="SRLO01000245">
    <property type="protein sequence ID" value="TNN64834.1"/>
    <property type="molecule type" value="Genomic_DNA"/>
</dbReference>
<gene>
    <name evidence="1" type="ORF">EYF80_024925</name>
</gene>
<dbReference type="OrthoDB" id="8955499at2759"/>
<evidence type="ECO:0000313" key="1">
    <source>
        <dbReference type="EMBL" id="TNN64834.1"/>
    </source>
</evidence>
<proteinExistence type="predicted"/>
<comment type="caution">
    <text evidence="1">The sequence shown here is derived from an EMBL/GenBank/DDBJ whole genome shotgun (WGS) entry which is preliminary data.</text>
</comment>